<dbReference type="Gene3D" id="1.10.287.950">
    <property type="entry name" value="Methyl-accepting chemotaxis protein"/>
    <property type="match status" value="1"/>
</dbReference>
<protein>
    <submittedName>
        <fullName evidence="4">Chemotaxis protein</fullName>
    </submittedName>
</protein>
<organism evidence="4 5">
    <name type="scientific">Alkalibaculum sporogenes</name>
    <dbReference type="NCBI Taxonomy" id="2655001"/>
    <lineage>
        <taxon>Bacteria</taxon>
        <taxon>Bacillati</taxon>
        <taxon>Bacillota</taxon>
        <taxon>Clostridia</taxon>
        <taxon>Eubacteriales</taxon>
        <taxon>Eubacteriaceae</taxon>
        <taxon>Alkalibaculum</taxon>
    </lineage>
</organism>
<evidence type="ECO:0000313" key="5">
    <source>
        <dbReference type="Proteomes" id="UP000440004"/>
    </source>
</evidence>
<gene>
    <name evidence="4" type="ORF">GC105_01030</name>
</gene>
<dbReference type="PROSITE" id="PS50111">
    <property type="entry name" value="CHEMOTAXIS_TRANSDUC_2"/>
    <property type="match status" value="1"/>
</dbReference>
<sequence>MNNDLQMKAFEKLVGVMSELLQEELDIAVYLTDTEKCITYYPSESIDAGVRKGDIIREEEPIYDVIHNKSIINNIVPKEVFGFAFQGIGKPILDDEGNVIGALALARSIEKDIQIAEASEDLFSVLEEISASIQEISSKALNLTNYLSNIVQLSEETNNTIGKAGSIIEGITAISSQSNLLALNAAIEGARAGEEGKGFSVVAAEMRKLSNLSNESAQEVSKMLNGMKKSIENISKEISTISEDSKTQVETTSQISIAIEEVTKSSEKLVNLTK</sequence>
<dbReference type="InterPro" id="IPR004089">
    <property type="entry name" value="MCPsignal_dom"/>
</dbReference>
<dbReference type="SMART" id="SM00283">
    <property type="entry name" value="MA"/>
    <property type="match status" value="1"/>
</dbReference>
<keyword evidence="5" id="KW-1185">Reference proteome</keyword>
<comment type="caution">
    <text evidence="4">The sequence shown here is derived from an EMBL/GenBank/DDBJ whole genome shotgun (WGS) entry which is preliminary data.</text>
</comment>
<dbReference type="AlphaFoldDB" id="A0A6A7K4S2"/>
<dbReference type="SUPFAM" id="SSF58104">
    <property type="entry name" value="Methyl-accepting chemotaxis protein (MCP) signaling domain"/>
    <property type="match status" value="1"/>
</dbReference>
<reference evidence="4 5" key="1">
    <citation type="submission" date="2019-10" db="EMBL/GenBank/DDBJ databases">
        <title>Alkalibaculum tamaniensis sp.nov., a new alkaliphilic acetogen, isolated on methoxylated aromatics from a mud volcano.</title>
        <authorList>
            <person name="Khomyakova M.A."/>
            <person name="Merkel A.Y."/>
            <person name="Bonch-Osmolovskaya E.A."/>
            <person name="Slobodkin A.I."/>
        </authorList>
    </citation>
    <scope>NUCLEOTIDE SEQUENCE [LARGE SCALE GENOMIC DNA]</scope>
    <source>
        <strain evidence="4 5">M08DMB</strain>
    </source>
</reference>
<evidence type="ECO:0000259" key="3">
    <source>
        <dbReference type="PROSITE" id="PS50111"/>
    </source>
</evidence>
<evidence type="ECO:0000256" key="1">
    <source>
        <dbReference type="ARBA" id="ARBA00023224"/>
    </source>
</evidence>
<name>A0A6A7K4S2_9FIRM</name>
<feature type="domain" description="Methyl-accepting transducer" evidence="3">
    <location>
        <begin position="114"/>
        <end position="274"/>
    </location>
</feature>
<accession>A0A6A7K4S2</accession>
<evidence type="ECO:0000313" key="4">
    <source>
        <dbReference type="EMBL" id="MPW24375.1"/>
    </source>
</evidence>
<dbReference type="PANTHER" id="PTHR32089">
    <property type="entry name" value="METHYL-ACCEPTING CHEMOTAXIS PROTEIN MCPB"/>
    <property type="match status" value="1"/>
</dbReference>
<keyword evidence="1 2" id="KW-0807">Transducer</keyword>
<proteinExistence type="predicted"/>
<dbReference type="GO" id="GO:0016020">
    <property type="term" value="C:membrane"/>
    <property type="evidence" value="ECO:0007669"/>
    <property type="project" value="InterPro"/>
</dbReference>
<evidence type="ECO:0000256" key="2">
    <source>
        <dbReference type="PROSITE-ProRule" id="PRU00284"/>
    </source>
</evidence>
<dbReference type="GO" id="GO:0007165">
    <property type="term" value="P:signal transduction"/>
    <property type="evidence" value="ECO:0007669"/>
    <property type="project" value="UniProtKB-KW"/>
</dbReference>
<dbReference type="PANTHER" id="PTHR32089:SF112">
    <property type="entry name" value="LYSOZYME-LIKE PROTEIN-RELATED"/>
    <property type="match status" value="1"/>
</dbReference>
<dbReference type="EMBL" id="WHNX01000001">
    <property type="protein sequence ID" value="MPW24375.1"/>
    <property type="molecule type" value="Genomic_DNA"/>
</dbReference>
<dbReference type="Pfam" id="PF00015">
    <property type="entry name" value="MCPsignal"/>
    <property type="match status" value="1"/>
</dbReference>
<dbReference type="Proteomes" id="UP000440004">
    <property type="component" value="Unassembled WGS sequence"/>
</dbReference>
<dbReference type="RefSeq" id="WP_152800790.1">
    <property type="nucleotide sequence ID" value="NZ_WHNX01000001.1"/>
</dbReference>